<protein>
    <recommendedName>
        <fullName evidence="2">CxxC-x17-CxxC domain-containing protein</fullName>
    </recommendedName>
</protein>
<feature type="domain" description="CxxC-x17-CxxC" evidence="2">
    <location>
        <begin position="113"/>
        <end position="148"/>
    </location>
</feature>
<feature type="compositionally biased region" description="Low complexity" evidence="1">
    <location>
        <begin position="21"/>
        <end position="30"/>
    </location>
</feature>
<dbReference type="EMBL" id="MFPS01000008">
    <property type="protein sequence ID" value="OGH58856.1"/>
    <property type="molecule type" value="Genomic_DNA"/>
</dbReference>
<sequence length="228" mass="25089">MGNFDRGNRRSGGGSGRSFGGKRSFGGQRPSGRDDRGGRDGGRPMMHRAICSECGDSCEVPFKPTGSKPVFCSNCFSNQEGGRDSRGGRDDRGGRSSSFGGGRDKHRDRDINREMFDVVCSKCGKDCQVPFRPTSDKPLFCNDCFGKDKGSVGRGSSEVVDQIKLLNKKIDQLVEMLSANGSNKKKEKSEVKTDVEVKEPVKTVEKKEEKKPKKEKKPAEKKTKKVKK</sequence>
<feature type="region of interest" description="Disordered" evidence="1">
    <location>
        <begin position="1"/>
        <end position="46"/>
    </location>
</feature>
<name>A0A1F6LHN5_9BACT</name>
<dbReference type="AlphaFoldDB" id="A0A1F6LHN5"/>
<feature type="region of interest" description="Disordered" evidence="1">
    <location>
        <begin position="179"/>
        <end position="228"/>
    </location>
</feature>
<feature type="region of interest" description="Disordered" evidence="1">
    <location>
        <begin position="79"/>
        <end position="110"/>
    </location>
</feature>
<dbReference type="InterPro" id="IPR026363">
    <property type="entry name" value="CxxC-x17-CxxC_dom"/>
</dbReference>
<gene>
    <name evidence="3" type="ORF">A2725_03850</name>
</gene>
<evidence type="ECO:0000313" key="4">
    <source>
        <dbReference type="Proteomes" id="UP000177067"/>
    </source>
</evidence>
<evidence type="ECO:0000256" key="1">
    <source>
        <dbReference type="SAM" id="MobiDB-lite"/>
    </source>
</evidence>
<accession>A0A1F6LHN5</accession>
<feature type="compositionally biased region" description="Basic and acidic residues" evidence="1">
    <location>
        <begin position="187"/>
        <end position="221"/>
    </location>
</feature>
<feature type="compositionally biased region" description="Gly residues" evidence="1">
    <location>
        <begin position="10"/>
        <end position="19"/>
    </location>
</feature>
<feature type="compositionally biased region" description="Basic and acidic residues" evidence="1">
    <location>
        <begin position="81"/>
        <end position="94"/>
    </location>
</feature>
<proteinExistence type="predicted"/>
<comment type="caution">
    <text evidence="3">The sequence shown here is derived from an EMBL/GenBank/DDBJ whole genome shotgun (WGS) entry which is preliminary data.</text>
</comment>
<dbReference type="Pfam" id="PF23477">
    <property type="entry name" value="zf_Tbcl_2"/>
    <property type="match status" value="2"/>
</dbReference>
<evidence type="ECO:0000259" key="2">
    <source>
        <dbReference type="Pfam" id="PF23477"/>
    </source>
</evidence>
<organism evidence="3 4">
    <name type="scientific">Candidatus Magasanikbacteria bacterium RIFCSPHIGHO2_01_FULL_33_34</name>
    <dbReference type="NCBI Taxonomy" id="1798671"/>
    <lineage>
        <taxon>Bacteria</taxon>
        <taxon>Candidatus Magasanikiibacteriota</taxon>
    </lineage>
</organism>
<dbReference type="Proteomes" id="UP000177067">
    <property type="component" value="Unassembled WGS sequence"/>
</dbReference>
<reference evidence="3 4" key="1">
    <citation type="journal article" date="2016" name="Nat. Commun.">
        <title>Thousands of microbial genomes shed light on interconnected biogeochemical processes in an aquifer system.</title>
        <authorList>
            <person name="Anantharaman K."/>
            <person name="Brown C.T."/>
            <person name="Hug L.A."/>
            <person name="Sharon I."/>
            <person name="Castelle C.J."/>
            <person name="Probst A.J."/>
            <person name="Thomas B.C."/>
            <person name="Singh A."/>
            <person name="Wilkins M.J."/>
            <person name="Karaoz U."/>
            <person name="Brodie E.L."/>
            <person name="Williams K.H."/>
            <person name="Hubbard S.S."/>
            <person name="Banfield J.F."/>
        </authorList>
    </citation>
    <scope>NUCLEOTIDE SEQUENCE [LARGE SCALE GENOMIC DNA]</scope>
</reference>
<evidence type="ECO:0000313" key="3">
    <source>
        <dbReference type="EMBL" id="OGH58856.1"/>
    </source>
</evidence>
<dbReference type="NCBIfam" id="TIGR04272">
    <property type="entry name" value="cxxc_cxxc_Mbark"/>
    <property type="match status" value="2"/>
</dbReference>
<feature type="domain" description="CxxC-x17-CxxC" evidence="2">
    <location>
        <begin position="46"/>
        <end position="79"/>
    </location>
</feature>
<feature type="compositionally biased region" description="Basic and acidic residues" evidence="1">
    <location>
        <begin position="31"/>
        <end position="42"/>
    </location>
</feature>